<dbReference type="Proteomes" id="UP000730482">
    <property type="component" value="Unassembled WGS sequence"/>
</dbReference>
<dbReference type="PROSITE" id="PS51318">
    <property type="entry name" value="TAT"/>
    <property type="match status" value="1"/>
</dbReference>
<dbReference type="InterPro" id="IPR006311">
    <property type="entry name" value="TAT_signal"/>
</dbReference>
<proteinExistence type="predicted"/>
<evidence type="ECO:0000259" key="2">
    <source>
        <dbReference type="Pfam" id="PF00149"/>
    </source>
</evidence>
<dbReference type="Gene3D" id="2.60.40.380">
    <property type="entry name" value="Purple acid phosphatase-like, N-terminal"/>
    <property type="match status" value="1"/>
</dbReference>
<dbReference type="SUPFAM" id="SSF49363">
    <property type="entry name" value="Purple acid phosphatase, N-terminal domain"/>
    <property type="match status" value="1"/>
</dbReference>
<comment type="caution">
    <text evidence="4">The sequence shown here is derived from an EMBL/GenBank/DDBJ whole genome shotgun (WGS) entry which is preliminary data.</text>
</comment>
<keyword evidence="5" id="KW-1185">Reference proteome</keyword>
<evidence type="ECO:0000313" key="4">
    <source>
        <dbReference type="EMBL" id="MBS2546806.1"/>
    </source>
</evidence>
<evidence type="ECO:0000256" key="1">
    <source>
        <dbReference type="ARBA" id="ARBA00022729"/>
    </source>
</evidence>
<dbReference type="Pfam" id="PF00149">
    <property type="entry name" value="Metallophos"/>
    <property type="match status" value="1"/>
</dbReference>
<protein>
    <submittedName>
        <fullName evidence="4">Metallophosphoesterase family protein</fullName>
    </submittedName>
</protein>
<dbReference type="InterPro" id="IPR029052">
    <property type="entry name" value="Metallo-depent_PP-like"/>
</dbReference>
<dbReference type="InterPro" id="IPR008963">
    <property type="entry name" value="Purple_acid_Pase-like_N"/>
</dbReference>
<reference evidence="4 5" key="1">
    <citation type="submission" date="2020-02" db="EMBL/GenBank/DDBJ databases">
        <title>Acidophilic actinobacteria isolated from forest soil.</title>
        <authorList>
            <person name="Golinska P."/>
        </authorList>
    </citation>
    <scope>NUCLEOTIDE SEQUENCE [LARGE SCALE GENOMIC DNA]</scope>
    <source>
        <strain evidence="4 5">NL8</strain>
    </source>
</reference>
<dbReference type="InterPro" id="IPR004843">
    <property type="entry name" value="Calcineurin-like_PHP"/>
</dbReference>
<accession>A0ABS5KL95</accession>
<dbReference type="InterPro" id="IPR015914">
    <property type="entry name" value="PAPs_N"/>
</dbReference>
<dbReference type="Pfam" id="PF16656">
    <property type="entry name" value="Pur_ac_phosph_N"/>
    <property type="match status" value="1"/>
</dbReference>
<dbReference type="PANTHER" id="PTHR45867:SF3">
    <property type="entry name" value="ACID PHOSPHATASE TYPE 7"/>
    <property type="match status" value="1"/>
</dbReference>
<evidence type="ECO:0000259" key="3">
    <source>
        <dbReference type="Pfam" id="PF16656"/>
    </source>
</evidence>
<dbReference type="PANTHER" id="PTHR45867">
    <property type="entry name" value="PURPLE ACID PHOSPHATASE"/>
    <property type="match status" value="1"/>
</dbReference>
<feature type="domain" description="Calcineurin-like phosphoesterase" evidence="2">
    <location>
        <begin position="230"/>
        <end position="421"/>
    </location>
</feature>
<feature type="domain" description="Purple acid phosphatase N-terminal" evidence="3">
    <location>
        <begin position="96"/>
        <end position="202"/>
    </location>
</feature>
<sequence length="543" mass="58520">MTPKMTPEQAASLSMAEQHEWFQQLTAGRRSLLRGGLVGAGVLAAGSGVLSGRADAAVASSASVAGAASTPTVPTRPTAAPLLATAARPAGRSVVPFGRHISYGADPTTQISVVWQVPAAVTNPYVRIGYSPLDFGEKIKAQLSVLSTPFTDISAVDSVPLVHPAAVEQYYIQARISHLLPGQTYYYAVGHDGYDPAASPHFEPARPFTTAPCGQPDYTFTAFGDQGVSYDAVALATTVRSQNPAFHLHAGDLSYANDGGSGQITNSYDPRVWDSFLVQNELFAASIPWQPVVGNHEMEPWYSPDGYGGIFDRFAQPTEHQAYYSFTYGNVAFIALDANDVTYEYKANFGYSQGKQTAWLNKQLAAHRANRAIDFIVVYFHECAYCTADAHASDGGVRAAWTPLFDQFGVDLVINGHNHVYERTDPLRGGTVTTAAPTGSTVRSKTYGTTYVVAGSSGNSLYQFPVADSYENDVDDVAPFKSWVRNSTGGQTPETVDWSRVRYTGYALLAVDVKPGRHGRPAQLVLRAVNEYGAEVDKLTIER</sequence>
<name>A0ABS5KL95_9ACTN</name>
<keyword evidence="1" id="KW-0732">Signal</keyword>
<dbReference type="RefSeq" id="WP_212008449.1">
    <property type="nucleotide sequence ID" value="NZ_JAAFYZ010000018.1"/>
</dbReference>
<organism evidence="4 5">
    <name type="scientific">Catenulispora pinistramenti</name>
    <dbReference type="NCBI Taxonomy" id="2705254"/>
    <lineage>
        <taxon>Bacteria</taxon>
        <taxon>Bacillati</taxon>
        <taxon>Actinomycetota</taxon>
        <taxon>Actinomycetes</taxon>
        <taxon>Catenulisporales</taxon>
        <taxon>Catenulisporaceae</taxon>
        <taxon>Catenulispora</taxon>
    </lineage>
</organism>
<dbReference type="EMBL" id="JAAFYZ010000018">
    <property type="protein sequence ID" value="MBS2546806.1"/>
    <property type="molecule type" value="Genomic_DNA"/>
</dbReference>
<dbReference type="Gene3D" id="3.60.21.10">
    <property type="match status" value="1"/>
</dbReference>
<gene>
    <name evidence="4" type="ORF">KGQ19_07985</name>
</gene>
<evidence type="ECO:0000313" key="5">
    <source>
        <dbReference type="Proteomes" id="UP000730482"/>
    </source>
</evidence>
<dbReference type="SUPFAM" id="SSF56300">
    <property type="entry name" value="Metallo-dependent phosphatases"/>
    <property type="match status" value="1"/>
</dbReference>